<dbReference type="OrthoDB" id="9795199at2"/>
<feature type="domain" description="N-acetyltransferase" evidence="1">
    <location>
        <begin position="12"/>
        <end position="146"/>
    </location>
</feature>
<evidence type="ECO:0000259" key="1">
    <source>
        <dbReference type="Pfam" id="PF13302"/>
    </source>
</evidence>
<protein>
    <submittedName>
        <fullName evidence="2">RimJ/RimL family protein N-acetyltransferase</fullName>
    </submittedName>
</protein>
<dbReference type="GO" id="GO:0016747">
    <property type="term" value="F:acyltransferase activity, transferring groups other than amino-acyl groups"/>
    <property type="evidence" value="ECO:0007669"/>
    <property type="project" value="InterPro"/>
</dbReference>
<comment type="caution">
    <text evidence="2">The sequence shown here is derived from an EMBL/GenBank/DDBJ whole genome shotgun (WGS) entry which is preliminary data.</text>
</comment>
<dbReference type="AlphaFoldDB" id="A0A2A9EE90"/>
<dbReference type="InterPro" id="IPR000182">
    <property type="entry name" value="GNAT_dom"/>
</dbReference>
<dbReference type="Proteomes" id="UP000221394">
    <property type="component" value="Unassembled WGS sequence"/>
</dbReference>
<keyword evidence="3" id="KW-1185">Reference proteome</keyword>
<proteinExistence type="predicted"/>
<evidence type="ECO:0000313" key="3">
    <source>
        <dbReference type="Proteomes" id="UP000221394"/>
    </source>
</evidence>
<gene>
    <name evidence="2" type="ORF">ATL41_1871</name>
</gene>
<name>A0A2A9EE90_9MICO</name>
<dbReference type="RefSeq" id="WP_098458212.1">
    <property type="nucleotide sequence ID" value="NZ_PDJH01000001.1"/>
</dbReference>
<dbReference type="Gene3D" id="3.40.630.30">
    <property type="match status" value="1"/>
</dbReference>
<keyword evidence="2" id="KW-0808">Transferase</keyword>
<dbReference type="EMBL" id="PDJH01000001">
    <property type="protein sequence ID" value="PFG37123.1"/>
    <property type="molecule type" value="Genomic_DNA"/>
</dbReference>
<reference evidence="2 3" key="1">
    <citation type="submission" date="2017-10" db="EMBL/GenBank/DDBJ databases">
        <title>Sequencing the genomes of 1000 actinobacteria strains.</title>
        <authorList>
            <person name="Klenk H.-P."/>
        </authorList>
    </citation>
    <scope>NUCLEOTIDE SEQUENCE [LARGE SCALE GENOMIC DNA]</scope>
    <source>
        <strain evidence="2 3">DSM 21574</strain>
    </source>
</reference>
<dbReference type="SUPFAM" id="SSF55729">
    <property type="entry name" value="Acyl-CoA N-acyltransferases (Nat)"/>
    <property type="match status" value="1"/>
</dbReference>
<dbReference type="Pfam" id="PF13302">
    <property type="entry name" value="Acetyltransf_3"/>
    <property type="match status" value="1"/>
</dbReference>
<dbReference type="PANTHER" id="PTHR43610:SF1">
    <property type="entry name" value="N-ACETYLTRANSFERASE DOMAIN-CONTAINING PROTEIN"/>
    <property type="match status" value="1"/>
</dbReference>
<dbReference type="InterPro" id="IPR016181">
    <property type="entry name" value="Acyl_CoA_acyltransferase"/>
</dbReference>
<sequence length="210" mass="22718">MEKLVLSGHGVRLEPLEKRHAHDLSGLVDAGMWHGMTVPLPDTADAMVAHLERLAAGGAVAFAVVDATAGTVAGVTAFYDVAHDVRRVEIGHTFYGRRWWGTHVNPAAKLLLLSQAFDVWGMERVALRADVRNTRSLAAIRRLGAQPEGVLRSHRVAFDGTRSDTAYFSILRSEWPAARAGLTARLAELDAPTAPTVPVRYVPQGEAAAR</sequence>
<organism evidence="2 3">
    <name type="scientific">Flavimobilis soli</name>
    <dbReference type="NCBI Taxonomy" id="442709"/>
    <lineage>
        <taxon>Bacteria</taxon>
        <taxon>Bacillati</taxon>
        <taxon>Actinomycetota</taxon>
        <taxon>Actinomycetes</taxon>
        <taxon>Micrococcales</taxon>
        <taxon>Jonesiaceae</taxon>
        <taxon>Flavimobilis</taxon>
    </lineage>
</organism>
<dbReference type="PANTHER" id="PTHR43610">
    <property type="entry name" value="BLL6696 PROTEIN"/>
    <property type="match status" value="1"/>
</dbReference>
<accession>A0A2A9EE90</accession>
<evidence type="ECO:0000313" key="2">
    <source>
        <dbReference type="EMBL" id="PFG37123.1"/>
    </source>
</evidence>